<dbReference type="Pfam" id="PF13302">
    <property type="entry name" value="Acetyltransf_3"/>
    <property type="match status" value="1"/>
</dbReference>
<dbReference type="PANTHER" id="PTHR43415:SF3">
    <property type="entry name" value="GNAT-FAMILY ACETYLTRANSFERASE"/>
    <property type="match status" value="1"/>
</dbReference>
<dbReference type="EMBL" id="FYEW01000001">
    <property type="protein sequence ID" value="SNC67742.1"/>
    <property type="molecule type" value="Genomic_DNA"/>
</dbReference>
<organism evidence="2 3">
    <name type="scientific">Hymenobacter gelipurpurascens</name>
    <dbReference type="NCBI Taxonomy" id="89968"/>
    <lineage>
        <taxon>Bacteria</taxon>
        <taxon>Pseudomonadati</taxon>
        <taxon>Bacteroidota</taxon>
        <taxon>Cytophagia</taxon>
        <taxon>Cytophagales</taxon>
        <taxon>Hymenobacteraceae</taxon>
        <taxon>Hymenobacter</taxon>
    </lineage>
</organism>
<dbReference type="RefSeq" id="WP_088843300.1">
    <property type="nucleotide sequence ID" value="NZ_FYEW01000001.1"/>
</dbReference>
<dbReference type="OrthoDB" id="9811523at2"/>
<protein>
    <submittedName>
        <fullName evidence="2">Protein N-acetyltransferase, RimJ/RimL family</fullName>
    </submittedName>
</protein>
<evidence type="ECO:0000259" key="1">
    <source>
        <dbReference type="PROSITE" id="PS51186"/>
    </source>
</evidence>
<feature type="domain" description="N-acetyltransferase" evidence="1">
    <location>
        <begin position="8"/>
        <end position="168"/>
    </location>
</feature>
<dbReference type="Gene3D" id="3.40.630.30">
    <property type="match status" value="1"/>
</dbReference>
<dbReference type="SUPFAM" id="SSF55729">
    <property type="entry name" value="Acyl-CoA N-acyltransferases (Nat)"/>
    <property type="match status" value="1"/>
</dbReference>
<gene>
    <name evidence="2" type="ORF">SAMN06265337_2054</name>
</gene>
<keyword evidence="2" id="KW-0808">Transferase</keyword>
<evidence type="ECO:0000313" key="3">
    <source>
        <dbReference type="Proteomes" id="UP000198131"/>
    </source>
</evidence>
<dbReference type="PROSITE" id="PS51186">
    <property type="entry name" value="GNAT"/>
    <property type="match status" value="1"/>
</dbReference>
<proteinExistence type="predicted"/>
<keyword evidence="3" id="KW-1185">Reference proteome</keyword>
<dbReference type="Proteomes" id="UP000198131">
    <property type="component" value="Unassembled WGS sequence"/>
</dbReference>
<accession>A0A212TP11</accession>
<dbReference type="AlphaFoldDB" id="A0A212TP11"/>
<dbReference type="InterPro" id="IPR000182">
    <property type="entry name" value="GNAT_dom"/>
</dbReference>
<sequence>MNILGRKVIIRAVEEADLPQLHKWANDPEIWHTLGGWHFPSSFDYQKKWFDGIKNDHLNQRFAVETEDLGLIGTVNLVDIDWKNNHAFTGLQLGDKDIRGKGYGVDIFMAIARYAFEELHLARLDGTVIEYNQVAYNMITRKCGWKEEGRRRNWYFRNNRYWDRIEVGLTREDYFALIEQNNYWQDDKS</sequence>
<name>A0A212TP11_9BACT</name>
<dbReference type="PANTHER" id="PTHR43415">
    <property type="entry name" value="SPERMIDINE N(1)-ACETYLTRANSFERASE"/>
    <property type="match status" value="1"/>
</dbReference>
<evidence type="ECO:0000313" key="2">
    <source>
        <dbReference type="EMBL" id="SNC67742.1"/>
    </source>
</evidence>
<reference evidence="3" key="1">
    <citation type="submission" date="2017-06" db="EMBL/GenBank/DDBJ databases">
        <authorList>
            <person name="Varghese N."/>
            <person name="Submissions S."/>
        </authorList>
    </citation>
    <scope>NUCLEOTIDE SEQUENCE [LARGE SCALE GENOMIC DNA]</scope>
    <source>
        <strain evidence="3">DSM 11116</strain>
    </source>
</reference>
<dbReference type="GO" id="GO:0016747">
    <property type="term" value="F:acyltransferase activity, transferring groups other than amino-acyl groups"/>
    <property type="evidence" value="ECO:0007669"/>
    <property type="project" value="InterPro"/>
</dbReference>
<dbReference type="InterPro" id="IPR016181">
    <property type="entry name" value="Acyl_CoA_acyltransferase"/>
</dbReference>